<reference evidence="2" key="1">
    <citation type="submission" date="2020-07" db="EMBL/GenBank/DDBJ databases">
        <title>Multicomponent nature underlies the extraordinary mechanical properties of spider dragline silk.</title>
        <authorList>
            <person name="Kono N."/>
            <person name="Nakamura H."/>
            <person name="Mori M."/>
            <person name="Yoshida Y."/>
            <person name="Ohtoshi R."/>
            <person name="Malay A.D."/>
            <person name="Moran D.A.P."/>
            <person name="Tomita M."/>
            <person name="Numata K."/>
            <person name="Arakawa K."/>
        </authorList>
    </citation>
    <scope>NUCLEOTIDE SEQUENCE</scope>
</reference>
<evidence type="ECO:0000313" key="3">
    <source>
        <dbReference type="Proteomes" id="UP000887116"/>
    </source>
</evidence>
<sequence length="91" mass="9887">MDGFAAGANHNAGAGVYSRYFSLSRAVGANCTNYDGEVAAVHMALTKVVTREDRNIGIFILTGCYFGSLISSAFKKWACSRLPTHDKFFNK</sequence>
<keyword evidence="3" id="KW-1185">Reference proteome</keyword>
<protein>
    <submittedName>
        <fullName evidence="2">Uncharacterized protein</fullName>
    </submittedName>
</protein>
<dbReference type="Proteomes" id="UP000887116">
    <property type="component" value="Unassembled WGS sequence"/>
</dbReference>
<dbReference type="OrthoDB" id="6435915at2759"/>
<evidence type="ECO:0000256" key="1">
    <source>
        <dbReference type="SAM" id="Phobius"/>
    </source>
</evidence>
<proteinExistence type="predicted"/>
<dbReference type="EMBL" id="BMAO01028836">
    <property type="protein sequence ID" value="GFR27687.1"/>
    <property type="molecule type" value="Genomic_DNA"/>
</dbReference>
<organism evidence="2 3">
    <name type="scientific">Trichonephila clavata</name>
    <name type="common">Joro spider</name>
    <name type="synonym">Nephila clavata</name>
    <dbReference type="NCBI Taxonomy" id="2740835"/>
    <lineage>
        <taxon>Eukaryota</taxon>
        <taxon>Metazoa</taxon>
        <taxon>Ecdysozoa</taxon>
        <taxon>Arthropoda</taxon>
        <taxon>Chelicerata</taxon>
        <taxon>Arachnida</taxon>
        <taxon>Araneae</taxon>
        <taxon>Araneomorphae</taxon>
        <taxon>Entelegynae</taxon>
        <taxon>Araneoidea</taxon>
        <taxon>Nephilidae</taxon>
        <taxon>Trichonephila</taxon>
    </lineage>
</organism>
<accession>A0A8X6M0P8</accession>
<gene>
    <name evidence="2" type="ORF">TNCT_517421</name>
</gene>
<comment type="caution">
    <text evidence="2">The sequence shown here is derived from an EMBL/GenBank/DDBJ whole genome shotgun (WGS) entry which is preliminary data.</text>
</comment>
<name>A0A8X6M0P8_TRICU</name>
<keyword evidence="1" id="KW-0812">Transmembrane</keyword>
<keyword evidence="1" id="KW-1133">Transmembrane helix</keyword>
<feature type="transmembrane region" description="Helical" evidence="1">
    <location>
        <begin position="56"/>
        <end position="74"/>
    </location>
</feature>
<evidence type="ECO:0000313" key="2">
    <source>
        <dbReference type="EMBL" id="GFR27687.1"/>
    </source>
</evidence>
<keyword evidence="1" id="KW-0472">Membrane</keyword>
<dbReference type="AlphaFoldDB" id="A0A8X6M0P8"/>